<accession>A0A4R2LVR6</accession>
<comment type="caution">
    <text evidence="1">The sequence shown here is derived from an EMBL/GenBank/DDBJ whole genome shotgun (WGS) entry which is preliminary data.</text>
</comment>
<dbReference type="AlphaFoldDB" id="A0A4R2LVR6"/>
<name>A0A4R2LVR6_9BACE</name>
<organism evidence="1 2">
    <name type="scientific">Prevotella heparinolytica</name>
    <dbReference type="NCBI Taxonomy" id="28113"/>
    <lineage>
        <taxon>Bacteria</taxon>
        <taxon>Pseudomonadati</taxon>
        <taxon>Bacteroidota</taxon>
        <taxon>Bacteroidia</taxon>
        <taxon>Bacteroidales</taxon>
        <taxon>Bacteroidaceae</taxon>
        <taxon>Bacteroides</taxon>
    </lineage>
</organism>
<protein>
    <submittedName>
        <fullName evidence="1">Uncharacterized protein</fullName>
    </submittedName>
</protein>
<sequence length="92" mass="10593">MIANYFINTPIRITVTHHALPFARAFRKRKNVTYQRISLLAPACYIDVTGWKYRCSTLHIYMQHGGDISPPKPSCKYLSQGISPQKAYSINY</sequence>
<proteinExistence type="predicted"/>
<dbReference type="EMBL" id="SLXB01000001">
    <property type="protein sequence ID" value="TCO96364.1"/>
    <property type="molecule type" value="Genomic_DNA"/>
</dbReference>
<evidence type="ECO:0000313" key="1">
    <source>
        <dbReference type="EMBL" id="TCO96364.1"/>
    </source>
</evidence>
<evidence type="ECO:0000313" key="2">
    <source>
        <dbReference type="Proteomes" id="UP000295600"/>
    </source>
</evidence>
<dbReference type="Proteomes" id="UP000295600">
    <property type="component" value="Unassembled WGS sequence"/>
</dbReference>
<reference evidence="1 2" key="1">
    <citation type="submission" date="2019-03" db="EMBL/GenBank/DDBJ databases">
        <title>Genomic Encyclopedia of Type Strains, Phase IV (KMG-IV): sequencing the most valuable type-strain genomes for metagenomic binning, comparative biology and taxonomic classification.</title>
        <authorList>
            <person name="Goeker M."/>
        </authorList>
    </citation>
    <scope>NUCLEOTIDE SEQUENCE [LARGE SCALE GENOMIC DNA]</scope>
    <source>
        <strain evidence="1 2">DSM 23917</strain>
    </source>
</reference>
<gene>
    <name evidence="1" type="ORF">EV202_101135</name>
</gene>